<keyword evidence="1" id="KW-0808">Transferase</keyword>
<dbReference type="Pfam" id="PF13692">
    <property type="entry name" value="Glyco_trans_1_4"/>
    <property type="match status" value="1"/>
</dbReference>
<protein>
    <submittedName>
        <fullName evidence="1">Glycosyltransferase</fullName>
        <ecNumber evidence="1">2.4.-.-</ecNumber>
    </submittedName>
</protein>
<dbReference type="PANTHER" id="PTHR12526">
    <property type="entry name" value="GLYCOSYLTRANSFERASE"/>
    <property type="match status" value="1"/>
</dbReference>
<dbReference type="Proteomes" id="UP001575105">
    <property type="component" value="Unassembled WGS sequence"/>
</dbReference>
<evidence type="ECO:0000313" key="1">
    <source>
        <dbReference type="EMBL" id="MFA9478284.1"/>
    </source>
</evidence>
<name>A0ABV4U702_9BACT</name>
<dbReference type="Gene3D" id="3.40.50.2000">
    <property type="entry name" value="Glycogen Phosphorylase B"/>
    <property type="match status" value="1"/>
</dbReference>
<evidence type="ECO:0000313" key="2">
    <source>
        <dbReference type="Proteomes" id="UP001575105"/>
    </source>
</evidence>
<gene>
    <name evidence="1" type="ORF">ACERK3_08245</name>
</gene>
<comment type="caution">
    <text evidence="1">The sequence shown here is derived from an EMBL/GenBank/DDBJ whole genome shotgun (WGS) entry which is preliminary data.</text>
</comment>
<dbReference type="RefSeq" id="WP_425345207.1">
    <property type="nucleotide sequence ID" value="NZ_JBGUBD010000004.1"/>
</dbReference>
<dbReference type="EC" id="2.4.-.-" evidence="1"/>
<dbReference type="Gene3D" id="3.40.50.11010">
    <property type="match status" value="1"/>
</dbReference>
<dbReference type="GO" id="GO:0016757">
    <property type="term" value="F:glycosyltransferase activity"/>
    <property type="evidence" value="ECO:0007669"/>
    <property type="project" value="UniProtKB-KW"/>
</dbReference>
<sequence>MGRSFDIVVLGSAPWATDAPLNCHHITRRLAVQHRVLYIEPTAMRTPNPLHPSDLAKMTRRLRSWAQRGTRPARNSHQPVEPQIWTIAPMMWPAPRLASLKQWNRRQLINATERAMKAIGMRQALLWSFLPAGIDLVGHASALGTIYHCVDDYAGNPGVNAAALREVERRMIKSADVCLATSAPLAQRVKRDGAKAVHCVPNVSEVERFESSDAPVPPELAELPRPRVGYVGNIAGYKVDIKLLATLARDRPDVSLVLIGGVGGGDPTTNVRPLRRLPNVHLLGARSHDELPAYVHGLDVCLIPFRRSSVTDCSLPLKTFEYLAAGKPVVSTPIAALTSEPLDDVLTYADSAADFAEAIDRLLRDNTPELISRRQAIARDYSWDRRFPQLHDIARQLVASRTAAAPVA</sequence>
<proteinExistence type="predicted"/>
<keyword evidence="2" id="KW-1185">Reference proteome</keyword>
<organism evidence="1 2">
    <name type="scientific">Natronomicrosphaera hydrolytica</name>
    <dbReference type="NCBI Taxonomy" id="3242702"/>
    <lineage>
        <taxon>Bacteria</taxon>
        <taxon>Pseudomonadati</taxon>
        <taxon>Planctomycetota</taxon>
        <taxon>Phycisphaerae</taxon>
        <taxon>Phycisphaerales</taxon>
        <taxon>Phycisphaeraceae</taxon>
        <taxon>Natronomicrosphaera</taxon>
    </lineage>
</organism>
<dbReference type="EMBL" id="JBGUBD010000004">
    <property type="protein sequence ID" value="MFA9478284.1"/>
    <property type="molecule type" value="Genomic_DNA"/>
</dbReference>
<reference evidence="1 2" key="1">
    <citation type="submission" date="2024-08" db="EMBL/GenBank/DDBJ databases">
        <title>Whole-genome sequencing of halo(alkali)philic microorganisms from hypersaline lakes.</title>
        <authorList>
            <person name="Sorokin D.Y."/>
            <person name="Merkel A.Y."/>
            <person name="Messina E."/>
            <person name="Yakimov M."/>
        </authorList>
    </citation>
    <scope>NUCLEOTIDE SEQUENCE [LARGE SCALE GENOMIC DNA]</scope>
    <source>
        <strain evidence="1 2">AB-hyl4</strain>
    </source>
</reference>
<accession>A0ABV4U702</accession>
<dbReference type="SUPFAM" id="SSF53756">
    <property type="entry name" value="UDP-Glycosyltransferase/glycogen phosphorylase"/>
    <property type="match status" value="1"/>
</dbReference>
<keyword evidence="1" id="KW-0328">Glycosyltransferase</keyword>